<accession>A0AC35UBQ8</accession>
<evidence type="ECO:0000313" key="1">
    <source>
        <dbReference type="Proteomes" id="UP000095286"/>
    </source>
</evidence>
<organism evidence="1 2">
    <name type="scientific">Rhabditophanes sp. KR3021</name>
    <dbReference type="NCBI Taxonomy" id="114890"/>
    <lineage>
        <taxon>Eukaryota</taxon>
        <taxon>Metazoa</taxon>
        <taxon>Ecdysozoa</taxon>
        <taxon>Nematoda</taxon>
        <taxon>Chromadorea</taxon>
        <taxon>Rhabditida</taxon>
        <taxon>Tylenchina</taxon>
        <taxon>Panagrolaimomorpha</taxon>
        <taxon>Strongyloidoidea</taxon>
        <taxon>Alloionematidae</taxon>
        <taxon>Rhabditophanes</taxon>
    </lineage>
</organism>
<sequence length="678" mass="79123">MNDKSADDRNIPRTRIVPPKFRKGSRFDKHFPIIAKEQNWITRECCYCNWQYKYTELKFQRPLQRHIKNCEKYILARKNDGKVVNKNSMTTDMDDSEALNDPSNMEGNTSANITDNDMFNSFLKADETSSSSDLNMTEPMDIEISADLQNCEKSKEALFVINKLLTNFISSESDHTKLLTNMSFIEFVKQLNPTYILPTPKEFVEELQPRLIEELYKTLTKDVNEKSFTVCINQILTTSKNLYSVSLSYLEQFEIKQQTIGFMTIDPKDLSNLVELVAQKVDKEYRKYCIVSAIPHISSTFPLNPDIIECSAQSLIKAMQIAMKKLKNTSLPVNYLIDKCCGIMIAFNTEPEIKQFLASNKLDAKTIFDKKIPRNTFIWFAIFELVYSQMDMLKQYSNEKMTYNDVRDYSFEGMELKVFEGIIKLLQPIHILLEQLKSKEMPISNLLKLIVVAERNINKINFDDNTEVQIISNIGGFSNYGGFNEKPKRSNWYNGITFNRLECDSTECLNEVRKTILEGLSQLFEQYLNNKTVQIATFLYHATFNTNFVKQEDWILFRMAVESEMPSTMQPLPEIKVADEFAIYEDDTELSLLEVDIYKTKCIKQRHLNRFEFWETNKNEIPQLYNLAKKYLSIPCSTTFTQNEYACVEECIGKNKELDYLDLIQERNLMFILNQNHY</sequence>
<evidence type="ECO:0000313" key="2">
    <source>
        <dbReference type="WBParaSite" id="RSKR_0000985500.1"/>
    </source>
</evidence>
<dbReference type="Proteomes" id="UP000095286">
    <property type="component" value="Unplaced"/>
</dbReference>
<name>A0AC35UBQ8_9BILA</name>
<dbReference type="WBParaSite" id="RSKR_0000985500.1">
    <property type="protein sequence ID" value="RSKR_0000985500.1"/>
    <property type="gene ID" value="RSKR_0000985500"/>
</dbReference>
<protein>
    <submittedName>
        <fullName evidence="2">Dimer_Tnp_hAT domain-containing protein</fullName>
    </submittedName>
</protein>
<proteinExistence type="predicted"/>
<reference evidence="2" key="1">
    <citation type="submission" date="2016-11" db="UniProtKB">
        <authorList>
            <consortium name="WormBaseParasite"/>
        </authorList>
    </citation>
    <scope>IDENTIFICATION</scope>
    <source>
        <strain evidence="2">KR3021</strain>
    </source>
</reference>